<dbReference type="EMBL" id="BARS01038052">
    <property type="protein sequence ID" value="GAG18208.1"/>
    <property type="molecule type" value="Genomic_DNA"/>
</dbReference>
<name>X0W0M3_9ZZZZ</name>
<dbReference type="AlphaFoldDB" id="X0W0M3"/>
<evidence type="ECO:0000313" key="1">
    <source>
        <dbReference type="EMBL" id="GAG18208.1"/>
    </source>
</evidence>
<sequence>MHKRSTLQNMPIWEHKRSNSVILSYLLIAGSKK</sequence>
<accession>X0W0M3</accession>
<reference evidence="1" key="1">
    <citation type="journal article" date="2014" name="Front. Microbiol.">
        <title>High frequency of phylogenetically diverse reductive dehalogenase-homologous genes in deep subseafloor sedimentary metagenomes.</title>
        <authorList>
            <person name="Kawai M."/>
            <person name="Futagami T."/>
            <person name="Toyoda A."/>
            <person name="Takaki Y."/>
            <person name="Nishi S."/>
            <person name="Hori S."/>
            <person name="Arai W."/>
            <person name="Tsubouchi T."/>
            <person name="Morono Y."/>
            <person name="Uchiyama I."/>
            <person name="Ito T."/>
            <person name="Fujiyama A."/>
            <person name="Inagaki F."/>
            <person name="Takami H."/>
        </authorList>
    </citation>
    <scope>NUCLEOTIDE SEQUENCE</scope>
    <source>
        <strain evidence="1">Expedition CK06-06</strain>
    </source>
</reference>
<comment type="caution">
    <text evidence="1">The sequence shown here is derived from an EMBL/GenBank/DDBJ whole genome shotgun (WGS) entry which is preliminary data.</text>
</comment>
<feature type="non-terminal residue" evidence="1">
    <location>
        <position position="33"/>
    </location>
</feature>
<organism evidence="1">
    <name type="scientific">marine sediment metagenome</name>
    <dbReference type="NCBI Taxonomy" id="412755"/>
    <lineage>
        <taxon>unclassified sequences</taxon>
        <taxon>metagenomes</taxon>
        <taxon>ecological metagenomes</taxon>
    </lineage>
</organism>
<proteinExistence type="predicted"/>
<protein>
    <submittedName>
        <fullName evidence="1">Uncharacterized protein</fullName>
    </submittedName>
</protein>
<gene>
    <name evidence="1" type="ORF">S01H1_58261</name>
</gene>